<evidence type="ECO:0000256" key="2">
    <source>
        <dbReference type="ARBA" id="ARBA00022692"/>
    </source>
</evidence>
<comment type="caution">
    <text evidence="6">The sequence shown here is derived from an EMBL/GenBank/DDBJ whole genome shotgun (WGS) entry which is preliminary data.</text>
</comment>
<dbReference type="AlphaFoldDB" id="A0A511UTX7"/>
<dbReference type="InterPro" id="IPR052951">
    <property type="entry name" value="Tellurite_res_ion_channel"/>
</dbReference>
<name>A0A511UTX7_9BACI</name>
<proteinExistence type="predicted"/>
<feature type="transmembrane region" description="Helical" evidence="5">
    <location>
        <begin position="281"/>
        <end position="303"/>
    </location>
</feature>
<dbReference type="CDD" id="cd09323">
    <property type="entry name" value="TDT_SLAC1_like"/>
    <property type="match status" value="1"/>
</dbReference>
<gene>
    <name evidence="6" type="ORF">CQU01_02880</name>
</gene>
<comment type="subcellular location">
    <subcellularLocation>
        <location evidence="1">Membrane</location>
        <topology evidence="1">Multi-pass membrane protein</topology>
    </subcellularLocation>
</comment>
<evidence type="ECO:0000256" key="4">
    <source>
        <dbReference type="ARBA" id="ARBA00023136"/>
    </source>
</evidence>
<dbReference type="EMBL" id="BJXW01000004">
    <property type="protein sequence ID" value="GEN30050.1"/>
    <property type="molecule type" value="Genomic_DNA"/>
</dbReference>
<accession>A0A511UTX7</accession>
<keyword evidence="7" id="KW-1185">Reference proteome</keyword>
<dbReference type="Proteomes" id="UP000321491">
    <property type="component" value="Unassembled WGS sequence"/>
</dbReference>
<evidence type="ECO:0000256" key="5">
    <source>
        <dbReference type="SAM" id="Phobius"/>
    </source>
</evidence>
<keyword evidence="2 5" id="KW-0812">Transmembrane</keyword>
<dbReference type="GO" id="GO:0046583">
    <property type="term" value="F:monoatomic cation efflux transmembrane transporter activity"/>
    <property type="evidence" value="ECO:0007669"/>
    <property type="project" value="TreeGrafter"/>
</dbReference>
<keyword evidence="3 5" id="KW-1133">Transmembrane helix</keyword>
<dbReference type="Pfam" id="PF03595">
    <property type="entry name" value="SLAC1"/>
    <property type="match status" value="1"/>
</dbReference>
<dbReference type="InterPro" id="IPR004695">
    <property type="entry name" value="SLAC1/Mae1/Ssu1/TehA"/>
</dbReference>
<evidence type="ECO:0000313" key="6">
    <source>
        <dbReference type="EMBL" id="GEN30050.1"/>
    </source>
</evidence>
<reference evidence="6 7" key="1">
    <citation type="submission" date="2019-07" db="EMBL/GenBank/DDBJ databases">
        <title>Whole genome shotgun sequence of Cerasibacillus quisquiliarum NBRC 102429.</title>
        <authorList>
            <person name="Hosoyama A."/>
            <person name="Uohara A."/>
            <person name="Ohji S."/>
            <person name="Ichikawa N."/>
        </authorList>
    </citation>
    <scope>NUCLEOTIDE SEQUENCE [LARGE SCALE GENOMIC DNA]</scope>
    <source>
        <strain evidence="6 7">NBRC 102429</strain>
    </source>
</reference>
<feature type="transmembrane region" description="Helical" evidence="5">
    <location>
        <begin position="202"/>
        <end position="219"/>
    </location>
</feature>
<dbReference type="GO" id="GO:0005886">
    <property type="term" value="C:plasma membrane"/>
    <property type="evidence" value="ECO:0007669"/>
    <property type="project" value="TreeGrafter"/>
</dbReference>
<evidence type="ECO:0000256" key="1">
    <source>
        <dbReference type="ARBA" id="ARBA00004141"/>
    </source>
</evidence>
<feature type="transmembrane region" description="Helical" evidence="5">
    <location>
        <begin position="108"/>
        <end position="130"/>
    </location>
</feature>
<feature type="transmembrane region" description="Helical" evidence="5">
    <location>
        <begin position="255"/>
        <end position="275"/>
    </location>
</feature>
<evidence type="ECO:0000256" key="3">
    <source>
        <dbReference type="ARBA" id="ARBA00022989"/>
    </source>
</evidence>
<feature type="transmembrane region" description="Helical" evidence="5">
    <location>
        <begin position="43"/>
        <end position="62"/>
    </location>
</feature>
<dbReference type="PANTHER" id="PTHR37955:SF1">
    <property type="entry name" value="DEP DOMAIN-CONTAINING PROTEIN"/>
    <property type="match status" value="1"/>
</dbReference>
<keyword evidence="4 5" id="KW-0472">Membrane</keyword>
<dbReference type="PANTHER" id="PTHR37955">
    <property type="entry name" value="TELLURITE RESISTANCE PROTEIN TEHA"/>
    <property type="match status" value="1"/>
</dbReference>
<dbReference type="RefSeq" id="WP_146934873.1">
    <property type="nucleotide sequence ID" value="NZ_BJXW01000004.1"/>
</dbReference>
<sequence>MTNENRLRYFPIMLFASVMGLAGVSIAMIYFEEVNQFQPLISRLFFFITCVLLIINGGILLFRSIRYKEDVINDFNHPIKVNFFGAISISLLLISVPLLNSYSSLSYFIWVAGAFLQLIITLIVLSNLIWKHQFQIQAFNATWFIPLVGNIVVPLAGVEHISLSINWIFFSIGILFSIIYMTIFIYRVYFLPMFPEPLKPSFYILLAPPGIGFSSYMRLTGELDGFAWLLYGIAFYLGLLFLIQFKHFFTGKFYISWWAFLFPSAAVTNATYILYRELNDILFLYIFQLQSIGLIVLSLFLIWNTILLIIKRKLCLPEP</sequence>
<feature type="transmembrane region" description="Helical" evidence="5">
    <location>
        <begin position="225"/>
        <end position="243"/>
    </location>
</feature>
<feature type="transmembrane region" description="Helical" evidence="5">
    <location>
        <begin position="142"/>
        <end position="161"/>
    </location>
</feature>
<dbReference type="Gene3D" id="1.50.10.150">
    <property type="entry name" value="Voltage-dependent anion channel"/>
    <property type="match status" value="1"/>
</dbReference>
<feature type="transmembrane region" description="Helical" evidence="5">
    <location>
        <begin position="83"/>
        <end position="102"/>
    </location>
</feature>
<feature type="transmembrane region" description="Helical" evidence="5">
    <location>
        <begin position="12"/>
        <end position="31"/>
    </location>
</feature>
<evidence type="ECO:0000313" key="7">
    <source>
        <dbReference type="Proteomes" id="UP000321491"/>
    </source>
</evidence>
<dbReference type="OrthoDB" id="958273at2"/>
<organism evidence="6 7">
    <name type="scientific">Cerasibacillus quisquiliarum</name>
    <dbReference type="NCBI Taxonomy" id="227865"/>
    <lineage>
        <taxon>Bacteria</taxon>
        <taxon>Bacillati</taxon>
        <taxon>Bacillota</taxon>
        <taxon>Bacilli</taxon>
        <taxon>Bacillales</taxon>
        <taxon>Bacillaceae</taxon>
        <taxon>Cerasibacillus</taxon>
    </lineage>
</organism>
<evidence type="ECO:0008006" key="8">
    <source>
        <dbReference type="Google" id="ProtNLM"/>
    </source>
</evidence>
<feature type="transmembrane region" description="Helical" evidence="5">
    <location>
        <begin position="167"/>
        <end position="190"/>
    </location>
</feature>
<protein>
    <recommendedName>
        <fullName evidence="8">C4-dicarboxylate ABC transporter</fullName>
    </recommendedName>
</protein>
<dbReference type="InterPro" id="IPR038665">
    <property type="entry name" value="Voltage-dep_anion_channel_sf"/>
</dbReference>